<gene>
    <name evidence="7" type="ORF">E8E13_008225</name>
</gene>
<proteinExistence type="inferred from homology"/>
<dbReference type="PANTHER" id="PTHR14624">
    <property type="entry name" value="DFG10 PROTEIN"/>
    <property type="match status" value="1"/>
</dbReference>
<keyword evidence="4 5" id="KW-0472">Membrane</keyword>
<dbReference type="GO" id="GO:0006488">
    <property type="term" value="P:dolichol-linked oligosaccharide biosynthetic process"/>
    <property type="evidence" value="ECO:0007669"/>
    <property type="project" value="UniProtKB-UniRule"/>
</dbReference>
<comment type="caution">
    <text evidence="5">Lacks conserved residue(s) required for the propagation of feature annotation.</text>
</comment>
<dbReference type="EMBL" id="SWKU01000005">
    <property type="protein sequence ID" value="KAF3006654.1"/>
    <property type="molecule type" value="Genomic_DNA"/>
</dbReference>
<evidence type="ECO:0000256" key="5">
    <source>
        <dbReference type="RuleBase" id="RU367081"/>
    </source>
</evidence>
<dbReference type="AlphaFoldDB" id="A0A9P4WDT3"/>
<feature type="transmembrane region" description="Helical" evidence="5">
    <location>
        <begin position="245"/>
        <end position="268"/>
    </location>
</feature>
<keyword evidence="5" id="KW-0560">Oxidoreductase</keyword>
<dbReference type="PROSITE" id="PS50244">
    <property type="entry name" value="S5A_REDUCTASE"/>
    <property type="match status" value="1"/>
</dbReference>
<dbReference type="EC" id="1.3.1.94" evidence="5"/>
<feature type="transmembrane region" description="Helical" evidence="5">
    <location>
        <begin position="146"/>
        <end position="166"/>
    </location>
</feature>
<feature type="transmembrane region" description="Helical" evidence="5">
    <location>
        <begin position="20"/>
        <end position="42"/>
    </location>
</feature>
<organism evidence="7 8">
    <name type="scientific">Curvularia kusanoi</name>
    <name type="common">Cochliobolus kusanoi</name>
    <dbReference type="NCBI Taxonomy" id="90978"/>
    <lineage>
        <taxon>Eukaryota</taxon>
        <taxon>Fungi</taxon>
        <taxon>Dikarya</taxon>
        <taxon>Ascomycota</taxon>
        <taxon>Pezizomycotina</taxon>
        <taxon>Dothideomycetes</taxon>
        <taxon>Pleosporomycetidae</taxon>
        <taxon>Pleosporales</taxon>
        <taxon>Pleosporineae</taxon>
        <taxon>Pleosporaceae</taxon>
        <taxon>Curvularia</taxon>
    </lineage>
</organism>
<protein>
    <recommendedName>
        <fullName evidence="5">Polyprenal reductase</fullName>
        <ecNumber evidence="5">1.3.1.94</ecNumber>
    </recommendedName>
</protein>
<dbReference type="OrthoDB" id="541710at2759"/>
<evidence type="ECO:0000313" key="8">
    <source>
        <dbReference type="Proteomes" id="UP000801428"/>
    </source>
</evidence>
<evidence type="ECO:0000259" key="6">
    <source>
        <dbReference type="Pfam" id="PF02544"/>
    </source>
</evidence>
<comment type="catalytic activity">
    <reaction evidence="5">
        <text>a di-trans,poly-cis-dolichal + NADP(+) = a di-trans,poly-cis-polyprenal + NADPH + H(+)</text>
        <dbReference type="Rhea" id="RHEA:80727"/>
        <dbReference type="Rhea" id="RHEA-COMP:19536"/>
        <dbReference type="Rhea" id="RHEA-COMP:19537"/>
        <dbReference type="ChEBI" id="CHEBI:15378"/>
        <dbReference type="ChEBI" id="CHEBI:57783"/>
        <dbReference type="ChEBI" id="CHEBI:58349"/>
        <dbReference type="ChEBI" id="CHEBI:231623"/>
        <dbReference type="ChEBI" id="CHEBI:231637"/>
        <dbReference type="EC" id="1.3.1.94"/>
    </reaction>
    <physiologicalReaction direction="right-to-left" evidence="5">
        <dbReference type="Rhea" id="RHEA:80729"/>
    </physiologicalReaction>
</comment>
<feature type="domain" description="3-oxo-5-alpha-steroid 4-dehydrogenase C-terminal" evidence="6">
    <location>
        <begin position="172"/>
        <end position="292"/>
    </location>
</feature>
<dbReference type="Pfam" id="PF02544">
    <property type="entry name" value="Steroid_dh"/>
    <property type="match status" value="1"/>
</dbReference>
<comment type="caution">
    <text evidence="7">The sequence shown here is derived from an EMBL/GenBank/DDBJ whole genome shotgun (WGS) entry which is preliminary data.</text>
</comment>
<dbReference type="Proteomes" id="UP000801428">
    <property type="component" value="Unassembled WGS sequence"/>
</dbReference>
<dbReference type="GO" id="GO:0005789">
    <property type="term" value="C:endoplasmic reticulum membrane"/>
    <property type="evidence" value="ECO:0007669"/>
    <property type="project" value="UniProtKB-SubCell"/>
</dbReference>
<keyword evidence="8" id="KW-1185">Reference proteome</keyword>
<dbReference type="GO" id="GO:0160198">
    <property type="term" value="F:polyprenal reductase activity"/>
    <property type="evidence" value="ECO:0007669"/>
    <property type="project" value="UniProtKB-EC"/>
</dbReference>
<evidence type="ECO:0000256" key="3">
    <source>
        <dbReference type="ARBA" id="ARBA00022989"/>
    </source>
</evidence>
<evidence type="ECO:0000256" key="4">
    <source>
        <dbReference type="ARBA" id="ARBA00023136"/>
    </source>
</evidence>
<reference evidence="7" key="1">
    <citation type="submission" date="2019-04" db="EMBL/GenBank/DDBJ databases">
        <title>Sequencing of skin fungus with MAO and IRED activity.</title>
        <authorList>
            <person name="Marsaioli A.J."/>
            <person name="Bonatto J.M.C."/>
            <person name="Reis Junior O."/>
        </authorList>
    </citation>
    <scope>NUCLEOTIDE SEQUENCE</scope>
    <source>
        <strain evidence="7">30M1</strain>
    </source>
</reference>
<dbReference type="PANTHER" id="PTHR14624:SF0">
    <property type="entry name" value="POLYPRENOL REDUCTASE"/>
    <property type="match status" value="1"/>
</dbReference>
<name>A0A9P4WDT3_CURKU</name>
<evidence type="ECO:0000313" key="7">
    <source>
        <dbReference type="EMBL" id="KAF3006654.1"/>
    </source>
</evidence>
<keyword evidence="5" id="KW-0256">Endoplasmic reticulum</keyword>
<keyword evidence="3 5" id="KW-1133">Transmembrane helix</keyword>
<evidence type="ECO:0000256" key="2">
    <source>
        <dbReference type="ARBA" id="ARBA00022692"/>
    </source>
</evidence>
<dbReference type="InterPro" id="IPR039698">
    <property type="entry name" value="Dfg10/SRD5A3"/>
</dbReference>
<comment type="function">
    <text evidence="5">Plays a key role in early steps of protein N-linked glycosylation by being involved in the conversion of polyprenol into dolichol. Acts as a polyprenal reductase that mediates the reduction of polyprenal into dolichal in a NADP-dependent mechanism. Dolichols are required for the synthesis of dolichol-linked monosaccharides and the oligosaccharide precursor used for N-glycosylation.</text>
</comment>
<dbReference type="GO" id="GO:0003865">
    <property type="term" value="F:3-oxo-5-alpha-steroid 4-dehydrogenase activity"/>
    <property type="evidence" value="ECO:0007669"/>
    <property type="project" value="TreeGrafter"/>
</dbReference>
<comment type="similarity">
    <text evidence="5">Belongs to the steroid 5-alpha reductase family. Polyprenal reductase subfamily.</text>
</comment>
<accession>A0A9P4WDT3</accession>
<sequence length="292" mass="32601">MPPPATAGQLDALLAPAGAVLLRAFYLAASLLIIVIQAVPALRSRFLAYGSRATSPASRPSAASKQPKPSLVSQLLDYAATLQVPHNWFTHFYVLSAACSLFWGWRLQIWSASAQLQVVWSLMLLQGIRRMLESNAYTSSSQSRMWFAHWLLGLLFYLSINVAIWIERPAGHLTSWSSATLVPAILTAHLLQHSYHAYLYRLRTENKGYQLPTHPIFSDLLCPHYTCETAIYLGLSFLAAPTGRFVNWTLFCGTIFVAVNLGVTAIGTKDWYIERFGRDKVGSRKRMVPGVW</sequence>
<keyword evidence="2 5" id="KW-0812">Transmembrane</keyword>
<comment type="pathway">
    <text evidence="5">Protein modification; protein glycosylation.</text>
</comment>
<dbReference type="InterPro" id="IPR001104">
    <property type="entry name" value="3-oxo-5_a-steroid_4-DH_C"/>
</dbReference>
<dbReference type="GO" id="GO:0102389">
    <property type="term" value="F:polyprenol reductase activity"/>
    <property type="evidence" value="ECO:0007669"/>
    <property type="project" value="UniProtKB-UniRule"/>
</dbReference>
<evidence type="ECO:0000256" key="1">
    <source>
        <dbReference type="ARBA" id="ARBA00004127"/>
    </source>
</evidence>
<keyword evidence="5" id="KW-0521">NADP</keyword>
<comment type="subcellular location">
    <subcellularLocation>
        <location evidence="1">Endomembrane system</location>
        <topology evidence="1">Multi-pass membrane protein</topology>
    </subcellularLocation>
    <subcellularLocation>
        <location evidence="5">Endoplasmic reticulum membrane</location>
    </subcellularLocation>
</comment>
<dbReference type="GO" id="GO:0016095">
    <property type="term" value="P:polyprenol catabolic process"/>
    <property type="evidence" value="ECO:0007669"/>
    <property type="project" value="UniProtKB-UniRule"/>
</dbReference>